<keyword evidence="4 20" id="KW-0245">EGF-like domain</keyword>
<dbReference type="CDD" id="cd00054">
    <property type="entry name" value="EGF_CA"/>
    <property type="match status" value="1"/>
</dbReference>
<name>A0A3P8YYU5_ESOLU</name>
<dbReference type="Proteomes" id="UP000265140">
    <property type="component" value="Chromosome 8"/>
</dbReference>
<evidence type="ECO:0000256" key="2">
    <source>
        <dbReference type="ARBA" id="ARBA00007360"/>
    </source>
</evidence>
<evidence type="ECO:0000256" key="18">
    <source>
        <dbReference type="ARBA" id="ARBA00043124"/>
    </source>
</evidence>
<dbReference type="PANTHER" id="PTHR19325">
    <property type="entry name" value="COMPLEMENT COMPONENT-RELATED SUSHI DOMAIN-CONTAINING"/>
    <property type="match status" value="1"/>
</dbReference>
<dbReference type="FunFam" id="2.10.70.10:FF:000001">
    <property type="entry name" value="Selectin P"/>
    <property type="match status" value="1"/>
</dbReference>
<evidence type="ECO:0000259" key="24">
    <source>
        <dbReference type="PROSITE" id="PS50041"/>
    </source>
</evidence>
<dbReference type="InterPro" id="IPR016186">
    <property type="entry name" value="C-type_lectin-like/link_sf"/>
</dbReference>
<organism evidence="26 27">
    <name type="scientific">Esox lucius</name>
    <name type="common">Northern pike</name>
    <dbReference type="NCBI Taxonomy" id="8010"/>
    <lineage>
        <taxon>Eukaryota</taxon>
        <taxon>Metazoa</taxon>
        <taxon>Chordata</taxon>
        <taxon>Craniata</taxon>
        <taxon>Vertebrata</taxon>
        <taxon>Euteleostomi</taxon>
        <taxon>Actinopterygii</taxon>
        <taxon>Neopterygii</taxon>
        <taxon>Teleostei</taxon>
        <taxon>Protacanthopterygii</taxon>
        <taxon>Esociformes</taxon>
        <taxon>Esocidae</taxon>
        <taxon>Esox</taxon>
    </lineage>
</organism>
<dbReference type="SUPFAM" id="SSF56436">
    <property type="entry name" value="C-type lectin-like"/>
    <property type="match status" value="1"/>
</dbReference>
<keyword evidence="8" id="KW-0430">Lectin</keyword>
<feature type="disulfide bond" evidence="20">
    <location>
        <begin position="188"/>
        <end position="197"/>
    </location>
</feature>
<evidence type="ECO:0000256" key="4">
    <source>
        <dbReference type="ARBA" id="ARBA00022536"/>
    </source>
</evidence>
<evidence type="ECO:0000256" key="20">
    <source>
        <dbReference type="PROSITE-ProRule" id="PRU00076"/>
    </source>
</evidence>
<dbReference type="Ensembl" id="ENSELUT00000032481.3">
    <property type="protein sequence ID" value="ENSELUP00000021726.2"/>
    <property type="gene ID" value="ENSELUG00000020752.3"/>
</dbReference>
<evidence type="ECO:0000256" key="11">
    <source>
        <dbReference type="ARBA" id="ARBA00022889"/>
    </source>
</evidence>
<dbReference type="GO" id="GO:0046872">
    <property type="term" value="F:metal ion binding"/>
    <property type="evidence" value="ECO:0007669"/>
    <property type="project" value="UniProtKB-KW"/>
</dbReference>
<evidence type="ECO:0000259" key="23">
    <source>
        <dbReference type="PROSITE" id="PS50026"/>
    </source>
</evidence>
<keyword evidence="22" id="KW-0472">Membrane</keyword>
<dbReference type="PRINTS" id="PR00343">
    <property type="entry name" value="SELECTIN"/>
</dbReference>
<evidence type="ECO:0000256" key="22">
    <source>
        <dbReference type="SAM" id="Phobius"/>
    </source>
</evidence>
<dbReference type="STRING" id="8010.ENSELUP00000021726"/>
<evidence type="ECO:0000256" key="13">
    <source>
        <dbReference type="ARBA" id="ARBA00023180"/>
    </source>
</evidence>
<evidence type="ECO:0000256" key="6">
    <source>
        <dbReference type="ARBA" id="ARBA00022723"/>
    </source>
</evidence>
<dbReference type="PROSITE" id="PS50923">
    <property type="entry name" value="SUSHI"/>
    <property type="match status" value="1"/>
</dbReference>
<dbReference type="InterPro" id="IPR001304">
    <property type="entry name" value="C-type_lectin-like"/>
</dbReference>
<dbReference type="PROSITE" id="PS00022">
    <property type="entry name" value="EGF_1"/>
    <property type="match status" value="1"/>
</dbReference>
<keyword evidence="12 20" id="KW-1015">Disulfide bond</keyword>
<dbReference type="Gene3D" id="2.10.70.10">
    <property type="entry name" value="Complement Module, domain 1"/>
    <property type="match status" value="2"/>
</dbReference>
<dbReference type="InterPro" id="IPR050350">
    <property type="entry name" value="Compl-Cell_Adhes-Reg"/>
</dbReference>
<dbReference type="GO" id="GO:0007155">
    <property type="term" value="P:cell adhesion"/>
    <property type="evidence" value="ECO:0007669"/>
    <property type="project" value="UniProtKB-KW"/>
</dbReference>
<reference evidence="26" key="4">
    <citation type="submission" date="2025-09" db="UniProtKB">
        <authorList>
            <consortium name="Ensembl"/>
        </authorList>
    </citation>
    <scope>IDENTIFICATION</scope>
</reference>
<dbReference type="AlphaFoldDB" id="A0A3P8YYU5"/>
<dbReference type="InterPro" id="IPR000436">
    <property type="entry name" value="Sushi_SCR_CCP_dom"/>
</dbReference>
<evidence type="ECO:0000256" key="9">
    <source>
        <dbReference type="ARBA" id="ARBA00022737"/>
    </source>
</evidence>
<proteinExistence type="inferred from homology"/>
<dbReference type="Pfam" id="PF00084">
    <property type="entry name" value="Sushi"/>
    <property type="match status" value="1"/>
</dbReference>
<dbReference type="PROSITE" id="PS01186">
    <property type="entry name" value="EGF_2"/>
    <property type="match status" value="1"/>
</dbReference>
<keyword evidence="10" id="KW-0106">Calcium</keyword>
<evidence type="ECO:0000259" key="25">
    <source>
        <dbReference type="PROSITE" id="PS50923"/>
    </source>
</evidence>
<comment type="subunit">
    <text evidence="14">Interacts with SELPLG/PSGL1 and PODXL2 through the sialyl Lewis X epitope. SELPLG sulfation appears not to be required for this interaction.</text>
</comment>
<dbReference type="CDD" id="cd00033">
    <property type="entry name" value="CCP"/>
    <property type="match status" value="2"/>
</dbReference>
<evidence type="ECO:0000313" key="26">
    <source>
        <dbReference type="Ensembl" id="ENSELUP00000021726.2"/>
    </source>
</evidence>
<evidence type="ECO:0000256" key="7">
    <source>
        <dbReference type="ARBA" id="ARBA00022729"/>
    </source>
</evidence>
<feature type="transmembrane region" description="Helical" evidence="22">
    <location>
        <begin position="23"/>
        <end position="43"/>
    </location>
</feature>
<comment type="similarity">
    <text evidence="2">Belongs to the selectin/LECAM family.</text>
</comment>
<dbReference type="PROSITE" id="PS50041">
    <property type="entry name" value="C_TYPE_LECTIN_2"/>
    <property type="match status" value="1"/>
</dbReference>
<comment type="function">
    <text evidence="19">Cell-surface glycoprotein having a role in immunoadhesion. Mediates in the adhesion of blood neutrophils in cytokine-activated endothelium through interaction with SELPLG/PSGL1. May have a role in capillary morphogenesis.</text>
</comment>
<keyword evidence="7" id="KW-0732">Signal</keyword>
<comment type="subcellular location">
    <subcellularLocation>
        <location evidence="1">Cell membrane</location>
        <topology evidence="1">Single-pass type I membrane protein</topology>
    </subcellularLocation>
</comment>
<reference evidence="26" key="3">
    <citation type="submission" date="2025-08" db="UniProtKB">
        <authorList>
            <consortium name="Ensembl"/>
        </authorList>
    </citation>
    <scope>IDENTIFICATION</scope>
</reference>
<evidence type="ECO:0000256" key="17">
    <source>
        <dbReference type="ARBA" id="ARBA00042113"/>
    </source>
</evidence>
<keyword evidence="11" id="KW-0130">Cell adhesion</keyword>
<reference evidence="27" key="1">
    <citation type="journal article" date="2014" name="PLoS ONE">
        <title>The genome and linkage map of the northern pike (Esox lucius): conserved synteny revealed between the salmonid sister group and the Neoteleostei.</title>
        <authorList>
            <person name="Rondeau E.B."/>
            <person name="Minkley D.R."/>
            <person name="Leong J.S."/>
            <person name="Messmer A.M."/>
            <person name="Jantzen J.R."/>
            <person name="von Schalburg K.R."/>
            <person name="Lemon C."/>
            <person name="Bird N.H."/>
            <person name="Koop B.F."/>
        </authorList>
    </citation>
    <scope>NUCLEOTIDE SEQUENCE</scope>
</reference>
<evidence type="ECO:0000256" key="19">
    <source>
        <dbReference type="ARBA" id="ARBA00045695"/>
    </source>
</evidence>
<evidence type="ECO:0000256" key="10">
    <source>
        <dbReference type="ARBA" id="ARBA00022837"/>
    </source>
</evidence>
<keyword evidence="13" id="KW-0325">Glycoprotein</keyword>
<feature type="domain" description="C-type lectin" evidence="24">
    <location>
        <begin position="38"/>
        <end position="162"/>
    </location>
</feature>
<dbReference type="Bgee" id="ENSELUG00000020752">
    <property type="expression patterns" value="Expressed in bone element and 1 other cell type or tissue"/>
</dbReference>
<evidence type="ECO:0000256" key="14">
    <source>
        <dbReference type="ARBA" id="ARBA00038738"/>
    </source>
</evidence>
<keyword evidence="22" id="KW-1133">Transmembrane helix</keyword>
<evidence type="ECO:0000256" key="16">
    <source>
        <dbReference type="ARBA" id="ARBA00041401"/>
    </source>
</evidence>
<feature type="disulfide bond" evidence="21">
    <location>
        <begin position="234"/>
        <end position="261"/>
    </location>
</feature>
<dbReference type="InterPro" id="IPR002396">
    <property type="entry name" value="Selectin_superfamily"/>
</dbReference>
<dbReference type="SUPFAM" id="SSF57535">
    <property type="entry name" value="Complement control module/SCR domain"/>
    <property type="match status" value="2"/>
</dbReference>
<dbReference type="InParanoid" id="A0A3P8YYU5"/>
<keyword evidence="5 21" id="KW-0768">Sushi</keyword>
<dbReference type="GeneTree" id="ENSGT00940000160168"/>
<dbReference type="PANTHER" id="PTHR19325:SF493">
    <property type="entry name" value="E-SELECTIN"/>
    <property type="match status" value="1"/>
</dbReference>
<dbReference type="PROSITE" id="PS50026">
    <property type="entry name" value="EGF_3"/>
    <property type="match status" value="1"/>
</dbReference>
<dbReference type="OMA" id="EPSCQVI"/>
<dbReference type="SMART" id="SM00032">
    <property type="entry name" value="CCP"/>
    <property type="match status" value="2"/>
</dbReference>
<evidence type="ECO:0000256" key="8">
    <source>
        <dbReference type="ARBA" id="ARBA00022734"/>
    </source>
</evidence>
<evidence type="ECO:0000313" key="27">
    <source>
        <dbReference type="Proteomes" id="UP000265140"/>
    </source>
</evidence>
<reference evidence="26" key="2">
    <citation type="submission" date="2020-02" db="EMBL/GenBank/DDBJ databases">
        <title>Esox lucius (northern pike) genome, fEsoLuc1, primary haplotype.</title>
        <authorList>
            <person name="Myers G."/>
            <person name="Karagic N."/>
            <person name="Meyer A."/>
            <person name="Pippel M."/>
            <person name="Reichard M."/>
            <person name="Winkler S."/>
            <person name="Tracey A."/>
            <person name="Sims Y."/>
            <person name="Howe K."/>
            <person name="Rhie A."/>
            <person name="Formenti G."/>
            <person name="Durbin R."/>
            <person name="Fedrigo O."/>
            <person name="Jarvis E.D."/>
        </authorList>
    </citation>
    <scope>NUCLEOTIDE SEQUENCE [LARGE SCALE GENOMIC DNA]</scope>
</reference>
<dbReference type="InterPro" id="IPR035976">
    <property type="entry name" value="Sushi/SCR/CCP_sf"/>
</dbReference>
<keyword evidence="22" id="KW-0812">Transmembrane</keyword>
<feature type="domain" description="Sushi" evidence="25">
    <location>
        <begin position="201"/>
        <end position="263"/>
    </location>
</feature>
<gene>
    <name evidence="26" type="primary">SELE</name>
</gene>
<dbReference type="Pfam" id="PF00059">
    <property type="entry name" value="Lectin_C"/>
    <property type="match status" value="1"/>
</dbReference>
<keyword evidence="6" id="KW-0479">Metal-binding</keyword>
<dbReference type="Gene3D" id="3.10.100.10">
    <property type="entry name" value="Mannose-Binding Protein A, subunit A"/>
    <property type="match status" value="1"/>
</dbReference>
<evidence type="ECO:0000256" key="3">
    <source>
        <dbReference type="ARBA" id="ARBA00022475"/>
    </source>
</evidence>
<evidence type="ECO:0000256" key="15">
    <source>
        <dbReference type="ARBA" id="ARBA00040812"/>
    </source>
</evidence>
<keyword evidence="27" id="KW-1185">Reference proteome</keyword>
<dbReference type="GO" id="GO:0005886">
    <property type="term" value="C:plasma membrane"/>
    <property type="evidence" value="ECO:0007669"/>
    <property type="project" value="UniProtKB-SubCell"/>
</dbReference>
<keyword evidence="9" id="KW-0677">Repeat</keyword>
<evidence type="ECO:0000256" key="5">
    <source>
        <dbReference type="ARBA" id="ARBA00022659"/>
    </source>
</evidence>
<accession>A0A3P8YYU5</accession>
<dbReference type="Pfam" id="PF00008">
    <property type="entry name" value="EGF"/>
    <property type="match status" value="1"/>
</dbReference>
<sequence length="371" mass="41852">MFFYGQILGIHGHFYKHSEPVTMMWTLIITILSMSGSGMGWTYQYSNKTMNWTEAREWCWTNNYTDMVAIQNNQENDYLVSILLDRTKAPYYWIGIRKINGSWTWIGTNGTWAPNESWAPNEPNDKLNDEFCVEIYVNKANKDNHGKWNDDKCSKEKHPVCYKEQCNKTSCNGRGRCLETINNFTCVCESGFEGNRCKTVVTCGEPIPPHHGRIMNCSGPHGKTSFNSSCTFRCLEGFNLSGSPEVRCNSSGLWDAKEPICAALECKPFFVPDGVVNCSGANLTVNTTCQLSCVAGILLASPEVSCTVNGVWTEVWTEVWADDIWRRVRVLSGWRPVCASNNISISTSHYGLYIEPSYDFCLATPWVSQGK</sequence>
<protein>
    <recommendedName>
        <fullName evidence="15">E-selectin</fullName>
    </recommendedName>
    <alternativeName>
        <fullName evidence="16">CD62 antigen-like family member E</fullName>
    </alternativeName>
    <alternativeName>
        <fullName evidence="17">Endothelial leukocyte adhesion molecule 1</fullName>
    </alternativeName>
    <alternativeName>
        <fullName evidence="18">Leukocyte-endothelial cell adhesion molecule 2</fullName>
    </alternativeName>
</protein>
<evidence type="ECO:0000256" key="1">
    <source>
        <dbReference type="ARBA" id="ARBA00004251"/>
    </source>
</evidence>
<dbReference type="GO" id="GO:0030246">
    <property type="term" value="F:carbohydrate binding"/>
    <property type="evidence" value="ECO:0007669"/>
    <property type="project" value="UniProtKB-KW"/>
</dbReference>
<evidence type="ECO:0000256" key="12">
    <source>
        <dbReference type="ARBA" id="ARBA00023157"/>
    </source>
</evidence>
<comment type="caution">
    <text evidence="20">Lacks conserved residue(s) required for the propagation of feature annotation.</text>
</comment>
<feature type="domain" description="EGF-like" evidence="23">
    <location>
        <begin position="162"/>
        <end position="198"/>
    </location>
</feature>
<dbReference type="SMART" id="SM00034">
    <property type="entry name" value="CLECT"/>
    <property type="match status" value="1"/>
</dbReference>
<dbReference type="InterPro" id="IPR000742">
    <property type="entry name" value="EGF"/>
</dbReference>
<keyword evidence="3" id="KW-1003">Cell membrane</keyword>
<evidence type="ECO:0000256" key="21">
    <source>
        <dbReference type="PROSITE-ProRule" id="PRU00302"/>
    </source>
</evidence>
<dbReference type="InterPro" id="IPR016187">
    <property type="entry name" value="CTDL_fold"/>
</dbReference>